<evidence type="ECO:0000313" key="2">
    <source>
        <dbReference type="EMBL" id="KAJ1973085.1"/>
    </source>
</evidence>
<dbReference type="InterPro" id="IPR018465">
    <property type="entry name" value="Scm3/HJURP"/>
</dbReference>
<feature type="compositionally biased region" description="Basic and acidic residues" evidence="1">
    <location>
        <begin position="248"/>
        <end position="259"/>
    </location>
</feature>
<gene>
    <name evidence="2" type="ORF">H4R34_005196</name>
</gene>
<dbReference type="Proteomes" id="UP001151582">
    <property type="component" value="Unassembled WGS sequence"/>
</dbReference>
<sequence length="470" mass="50817">MADLHTARAEAQGRLKSAFESIFARYSRVFDDECDEVDLSTGSLLVDRGFFRNWAVHQFGDSSDDTHSNSDTAEAPATSPGNGTSLAKAYPSYSMTTTTISTPTRPNTVPELTKRPWLTSACPSDELAQGLQTLLSTTPTRSFVAKSSALASGSPSLQWLARTPKPRQQRTMPKTVATVRYRADNIAEDDLLDSDLSSALTQIITATRSRLKLDTSVPLTPSTAHTPIRARLPLGHSDGLTTPRRTKIWPEYELHKADSSGKSAAKPTTKRPRTEDTTDCSSYDAQPLSQVSVPNSPALFSAPRSDRPLRRCRTPCAALGSPAPSNSGDGVHQLPDQREVSDSVAVLDPLDKAADPREAELASPQISSASAARLMLSTSQEPRNLGAYCTTYQMLQNDQTPSCRKNICPAQRRRVAFTPTCPGASHVGRTTTSALPLKPLMPRSPCRSTGECSGPDGCTKAFCFECMVRK</sequence>
<dbReference type="OrthoDB" id="2420608at2759"/>
<accession>A0A9W8AYN6</accession>
<dbReference type="AlphaFoldDB" id="A0A9W8AYN6"/>
<feature type="region of interest" description="Disordered" evidence="1">
    <location>
        <begin position="217"/>
        <end position="341"/>
    </location>
</feature>
<dbReference type="InterPro" id="IPR009072">
    <property type="entry name" value="Histone-fold"/>
</dbReference>
<dbReference type="Pfam" id="PF10384">
    <property type="entry name" value="Scm3"/>
    <property type="match status" value="1"/>
</dbReference>
<evidence type="ECO:0000313" key="3">
    <source>
        <dbReference type="Proteomes" id="UP001151582"/>
    </source>
</evidence>
<reference evidence="2" key="1">
    <citation type="submission" date="2022-07" db="EMBL/GenBank/DDBJ databases">
        <title>Phylogenomic reconstructions and comparative analyses of Kickxellomycotina fungi.</title>
        <authorList>
            <person name="Reynolds N.K."/>
            <person name="Stajich J.E."/>
            <person name="Barry K."/>
            <person name="Grigoriev I.V."/>
            <person name="Crous P."/>
            <person name="Smith M.E."/>
        </authorList>
    </citation>
    <scope>NUCLEOTIDE SEQUENCE</scope>
    <source>
        <strain evidence="2">RSA 567</strain>
    </source>
</reference>
<evidence type="ECO:0000256" key="1">
    <source>
        <dbReference type="SAM" id="MobiDB-lite"/>
    </source>
</evidence>
<protein>
    <submittedName>
        <fullName evidence="2">Uncharacterized protein</fullName>
    </submittedName>
</protein>
<dbReference type="GO" id="GO:0005634">
    <property type="term" value="C:nucleus"/>
    <property type="evidence" value="ECO:0007669"/>
    <property type="project" value="InterPro"/>
</dbReference>
<organism evidence="2 3">
    <name type="scientific">Dimargaris verticillata</name>
    <dbReference type="NCBI Taxonomy" id="2761393"/>
    <lineage>
        <taxon>Eukaryota</taxon>
        <taxon>Fungi</taxon>
        <taxon>Fungi incertae sedis</taxon>
        <taxon>Zoopagomycota</taxon>
        <taxon>Kickxellomycotina</taxon>
        <taxon>Dimargaritomycetes</taxon>
        <taxon>Dimargaritales</taxon>
        <taxon>Dimargaritaceae</taxon>
        <taxon>Dimargaris</taxon>
    </lineage>
</organism>
<dbReference type="GO" id="GO:0046982">
    <property type="term" value="F:protein heterodimerization activity"/>
    <property type="evidence" value="ECO:0007669"/>
    <property type="project" value="InterPro"/>
</dbReference>
<feature type="compositionally biased region" description="Polar residues" evidence="1">
    <location>
        <begin position="279"/>
        <end position="295"/>
    </location>
</feature>
<dbReference type="GO" id="GO:0042393">
    <property type="term" value="F:histone binding"/>
    <property type="evidence" value="ECO:0007669"/>
    <property type="project" value="InterPro"/>
</dbReference>
<dbReference type="PANTHER" id="PTHR15992:SF5">
    <property type="entry name" value="HOLLIDAY JUNCTION RECOGNITION PROTEIN"/>
    <property type="match status" value="1"/>
</dbReference>
<dbReference type="Gene3D" id="1.10.20.10">
    <property type="entry name" value="Histone, subunit A"/>
    <property type="match status" value="1"/>
</dbReference>
<feature type="region of interest" description="Disordered" evidence="1">
    <location>
        <begin position="61"/>
        <end position="89"/>
    </location>
</feature>
<name>A0A9W8AYN6_9FUNG</name>
<comment type="caution">
    <text evidence="2">The sequence shown here is derived from an EMBL/GenBank/DDBJ whole genome shotgun (WGS) entry which is preliminary data.</text>
</comment>
<keyword evidence="3" id="KW-1185">Reference proteome</keyword>
<dbReference type="EMBL" id="JANBQB010000896">
    <property type="protein sequence ID" value="KAJ1973085.1"/>
    <property type="molecule type" value="Genomic_DNA"/>
</dbReference>
<proteinExistence type="predicted"/>
<dbReference type="PANTHER" id="PTHR15992">
    <property type="entry name" value="HOLLIDAY JUNCTION RECOGNITION PROTEIN"/>
    <property type="match status" value="1"/>
</dbReference>